<evidence type="ECO:0000313" key="4">
    <source>
        <dbReference type="Proteomes" id="UP000244892"/>
    </source>
</evidence>
<dbReference type="InterPro" id="IPR011042">
    <property type="entry name" value="6-blade_b-propeller_TolB-like"/>
</dbReference>
<dbReference type="SUPFAM" id="SSF50952">
    <property type="entry name" value="Soluble quinoprotein glucose dehydrogenase"/>
    <property type="match status" value="1"/>
</dbReference>
<gene>
    <name evidence="3" type="ORF">DEH84_16455</name>
</gene>
<keyword evidence="1" id="KW-0732">Signal</keyword>
<dbReference type="Gene3D" id="2.120.10.30">
    <property type="entry name" value="TolB, C-terminal domain"/>
    <property type="match status" value="1"/>
</dbReference>
<evidence type="ECO:0000313" key="3">
    <source>
        <dbReference type="EMBL" id="AWI54832.1"/>
    </source>
</evidence>
<keyword evidence="4" id="KW-1185">Reference proteome</keyword>
<dbReference type="PANTHER" id="PTHR19328:SF75">
    <property type="entry name" value="ALDOSE SUGAR DEHYDROGENASE YLII"/>
    <property type="match status" value="1"/>
</dbReference>
<sequence>MRCSPLPFASRSARAAALLLSAVLAACTPTLSPEAQAALPGAAGPGGAPLAVQTQTVAQGLRNPWGLAFLPDGTMLVTERGGTLQRVAADGKVSAVGGVPAVQARGQGGLLDVAIDPDFGKTPWVYLSYSEPGRGAESGLAGTAVARGRLQGQQLVDVQVIFRQTPKVRGAGHFGARLVFARDGTLFVTLGERMLDSPSAPGRDFAQNLQTTFGKVVRIHRDGRIPADNPTWSSPALPGIWSTGHRNPQGAALQPDTGELWVVEHGPQGGDELNRALAGRNFGWPLRSYGCPYGSVGGNGACRVQGGTHAPTFTEPVSTWVPSVSPSGLAFYTGDRYPGWKGSLFTGALSGRALWRLALRDGQVVSREALLQNLGERIRDVRQGPDGWLYLLTDSDDGRLLRVVR</sequence>
<proteinExistence type="predicted"/>
<dbReference type="EMBL" id="CP029210">
    <property type="protein sequence ID" value="AWI54832.1"/>
    <property type="molecule type" value="Genomic_DNA"/>
</dbReference>
<organism evidence="3 4">
    <name type="scientific">Aquabacterium olei</name>
    <dbReference type="NCBI Taxonomy" id="1296669"/>
    <lineage>
        <taxon>Bacteria</taxon>
        <taxon>Pseudomonadati</taxon>
        <taxon>Pseudomonadota</taxon>
        <taxon>Betaproteobacteria</taxon>
        <taxon>Burkholderiales</taxon>
        <taxon>Aquabacterium</taxon>
    </lineage>
</organism>
<evidence type="ECO:0000256" key="1">
    <source>
        <dbReference type="SAM" id="SignalP"/>
    </source>
</evidence>
<dbReference type="PANTHER" id="PTHR19328">
    <property type="entry name" value="HEDGEHOG-INTERACTING PROTEIN"/>
    <property type="match status" value="1"/>
</dbReference>
<dbReference type="OrthoDB" id="9770043at2"/>
<feature type="signal peptide" evidence="1">
    <location>
        <begin position="1"/>
        <end position="37"/>
    </location>
</feature>
<dbReference type="Pfam" id="PF07995">
    <property type="entry name" value="GSDH"/>
    <property type="match status" value="1"/>
</dbReference>
<protein>
    <submittedName>
        <fullName evidence="3">Glucose dehydrogenase</fullName>
    </submittedName>
</protein>
<name>A0A2U8FUT8_9BURK</name>
<accession>A0A2U8FUT8</accession>
<dbReference type="KEGG" id="aon:DEH84_16455"/>
<reference evidence="3 4" key="1">
    <citation type="submission" date="2018-05" db="EMBL/GenBank/DDBJ databases">
        <title>complete genome sequence of Aquabacterium olei NBRC 110486.</title>
        <authorList>
            <person name="Tang B."/>
            <person name="Chang J."/>
            <person name="Zhang L."/>
            <person name="Yang H."/>
        </authorList>
    </citation>
    <scope>NUCLEOTIDE SEQUENCE [LARGE SCALE GENOMIC DNA]</scope>
    <source>
        <strain evidence="3 4">NBRC 110486</strain>
    </source>
</reference>
<dbReference type="InterPro" id="IPR011041">
    <property type="entry name" value="Quinoprot_gluc/sorb_DH_b-prop"/>
</dbReference>
<dbReference type="PROSITE" id="PS51257">
    <property type="entry name" value="PROKAR_LIPOPROTEIN"/>
    <property type="match status" value="1"/>
</dbReference>
<evidence type="ECO:0000259" key="2">
    <source>
        <dbReference type="Pfam" id="PF07995"/>
    </source>
</evidence>
<dbReference type="Proteomes" id="UP000244892">
    <property type="component" value="Chromosome"/>
</dbReference>
<feature type="chain" id="PRO_5015870168" evidence="1">
    <location>
        <begin position="38"/>
        <end position="405"/>
    </location>
</feature>
<dbReference type="AlphaFoldDB" id="A0A2U8FUT8"/>
<dbReference type="RefSeq" id="WP_109037895.1">
    <property type="nucleotide sequence ID" value="NZ_CP029210.1"/>
</dbReference>
<dbReference type="InterPro" id="IPR012938">
    <property type="entry name" value="Glc/Sorbosone_DH"/>
</dbReference>
<feature type="domain" description="Glucose/Sorbosone dehydrogenase" evidence="2">
    <location>
        <begin position="61"/>
        <end position="402"/>
    </location>
</feature>